<proteinExistence type="predicted"/>
<reference evidence="2 3" key="1">
    <citation type="submission" date="2024-11" db="EMBL/GenBank/DDBJ databases">
        <title>A near-complete genome assembly of Cinchona calisaya.</title>
        <authorList>
            <person name="Lian D.C."/>
            <person name="Zhao X.W."/>
            <person name="Wei L."/>
        </authorList>
    </citation>
    <scope>NUCLEOTIDE SEQUENCE [LARGE SCALE GENOMIC DNA]</scope>
    <source>
        <tissue evidence="2">Nenye</tissue>
    </source>
</reference>
<sequence>TANNSNQPEAPILQSSKPSMNCETVIIVTTEIIVVLLAGSFSSFFFTRRILAKRKESKEIILGNAIPYLEDSERQAEDLVNEDDKIVDIPYFSLESILSCNKQLLRC</sequence>
<keyword evidence="3" id="KW-1185">Reference proteome</keyword>
<organism evidence="2 3">
    <name type="scientific">Cinchona calisaya</name>
    <dbReference type="NCBI Taxonomy" id="153742"/>
    <lineage>
        <taxon>Eukaryota</taxon>
        <taxon>Viridiplantae</taxon>
        <taxon>Streptophyta</taxon>
        <taxon>Embryophyta</taxon>
        <taxon>Tracheophyta</taxon>
        <taxon>Spermatophyta</taxon>
        <taxon>Magnoliopsida</taxon>
        <taxon>eudicotyledons</taxon>
        <taxon>Gunneridae</taxon>
        <taxon>Pentapetalae</taxon>
        <taxon>asterids</taxon>
        <taxon>lamiids</taxon>
        <taxon>Gentianales</taxon>
        <taxon>Rubiaceae</taxon>
        <taxon>Cinchonoideae</taxon>
        <taxon>Cinchoneae</taxon>
        <taxon>Cinchona</taxon>
    </lineage>
</organism>
<feature type="non-terminal residue" evidence="2">
    <location>
        <position position="1"/>
    </location>
</feature>
<keyword evidence="1" id="KW-0812">Transmembrane</keyword>
<accession>A0ABD2YQC2</accession>
<feature type="transmembrane region" description="Helical" evidence="1">
    <location>
        <begin position="25"/>
        <end position="46"/>
    </location>
</feature>
<name>A0ABD2YQC2_9GENT</name>
<evidence type="ECO:0000256" key="1">
    <source>
        <dbReference type="SAM" id="Phobius"/>
    </source>
</evidence>
<keyword evidence="1" id="KW-1133">Transmembrane helix</keyword>
<keyword evidence="1" id="KW-0472">Membrane</keyword>
<evidence type="ECO:0000313" key="2">
    <source>
        <dbReference type="EMBL" id="KAL3509577.1"/>
    </source>
</evidence>
<gene>
    <name evidence="2" type="ORF">ACH5RR_028978</name>
</gene>
<comment type="caution">
    <text evidence="2">The sequence shown here is derived from an EMBL/GenBank/DDBJ whole genome shotgun (WGS) entry which is preliminary data.</text>
</comment>
<evidence type="ECO:0000313" key="3">
    <source>
        <dbReference type="Proteomes" id="UP001630127"/>
    </source>
</evidence>
<protein>
    <submittedName>
        <fullName evidence="2">Uncharacterized protein</fullName>
    </submittedName>
</protein>
<dbReference type="Proteomes" id="UP001630127">
    <property type="component" value="Unassembled WGS sequence"/>
</dbReference>
<dbReference type="EMBL" id="JBJUIK010000012">
    <property type="protein sequence ID" value="KAL3509577.1"/>
    <property type="molecule type" value="Genomic_DNA"/>
</dbReference>
<dbReference type="AlphaFoldDB" id="A0ABD2YQC2"/>